<dbReference type="SMART" id="SM00693">
    <property type="entry name" value="DysFN"/>
    <property type="match status" value="1"/>
</dbReference>
<keyword evidence="4" id="KW-1133">Transmembrane helix</keyword>
<comment type="subcellular location">
    <subcellularLocation>
        <location evidence="1">Membrane</location>
    </subcellularLocation>
</comment>
<evidence type="ECO:0000259" key="7">
    <source>
        <dbReference type="SMART" id="SM01201"/>
    </source>
</evidence>
<evidence type="ECO:0000256" key="4">
    <source>
        <dbReference type="ARBA" id="ARBA00022989"/>
    </source>
</evidence>
<evidence type="ECO:0000256" key="2">
    <source>
        <dbReference type="ARBA" id="ARBA00022692"/>
    </source>
</evidence>
<evidence type="ECO:0000259" key="6">
    <source>
        <dbReference type="SMART" id="SM00693"/>
    </source>
</evidence>
<keyword evidence="2" id="KW-0812">Transmembrane</keyword>
<protein>
    <submittedName>
        <fullName evidence="8">Uncharacterized protein</fullName>
    </submittedName>
</protein>
<evidence type="ECO:0000256" key="1">
    <source>
        <dbReference type="ARBA" id="ARBA00004370"/>
    </source>
</evidence>
<accession>A0ABV0NWR5</accession>
<dbReference type="InterPro" id="IPR012561">
    <property type="entry name" value="Ferlin_B-domain"/>
</dbReference>
<keyword evidence="3" id="KW-0677">Repeat</keyword>
<evidence type="ECO:0000313" key="9">
    <source>
        <dbReference type="Proteomes" id="UP001476798"/>
    </source>
</evidence>
<comment type="caution">
    <text evidence="8">The sequence shown here is derived from an EMBL/GenBank/DDBJ whole genome shotgun (WGS) entry which is preliminary data.</text>
</comment>
<dbReference type="PANTHER" id="PTHR12546">
    <property type="entry name" value="FER-1-LIKE"/>
    <property type="match status" value="1"/>
</dbReference>
<feature type="non-terminal residue" evidence="8">
    <location>
        <position position="120"/>
    </location>
</feature>
<evidence type="ECO:0000313" key="8">
    <source>
        <dbReference type="EMBL" id="MEQ2174928.1"/>
    </source>
</evidence>
<proteinExistence type="predicted"/>
<evidence type="ECO:0000256" key="3">
    <source>
        <dbReference type="ARBA" id="ARBA00022737"/>
    </source>
</evidence>
<dbReference type="InterPro" id="IPR037721">
    <property type="entry name" value="Ferlin"/>
</dbReference>
<dbReference type="Proteomes" id="UP001476798">
    <property type="component" value="Unassembled WGS sequence"/>
</dbReference>
<gene>
    <name evidence="8" type="ORF">GOODEAATRI_012707</name>
</gene>
<keyword evidence="9" id="KW-1185">Reference proteome</keyword>
<keyword evidence="5" id="KW-0472">Membrane</keyword>
<dbReference type="InterPro" id="IPR006614">
    <property type="entry name" value="Peroxin/Ferlin"/>
</dbReference>
<sequence length="120" mass="13992">MPDVIIWMLRGEKRVAYARVPVHQILYSNYSEQACGKHCGKTQTIFLQYPMDKNKGVKIPVQLRVNMWLGLSVFGKWGTTGLVGRHKFSDVTGKVKLKQERFLPPRGWEWEGDWFVDPER</sequence>
<dbReference type="EMBL" id="JAHRIO010050800">
    <property type="protein sequence ID" value="MEQ2174928.1"/>
    <property type="molecule type" value="Genomic_DNA"/>
</dbReference>
<dbReference type="SMART" id="SM01201">
    <property type="entry name" value="FerB"/>
    <property type="match status" value="1"/>
</dbReference>
<name>A0ABV0NWR5_9TELE</name>
<dbReference type="Pfam" id="PF08150">
    <property type="entry name" value="FerB"/>
    <property type="match status" value="1"/>
</dbReference>
<evidence type="ECO:0000256" key="5">
    <source>
        <dbReference type="ARBA" id="ARBA00023136"/>
    </source>
</evidence>
<reference evidence="8 9" key="1">
    <citation type="submission" date="2021-06" db="EMBL/GenBank/DDBJ databases">
        <authorList>
            <person name="Palmer J.M."/>
        </authorList>
    </citation>
    <scope>NUCLEOTIDE SEQUENCE [LARGE SCALE GENOMIC DNA]</scope>
    <source>
        <strain evidence="8 9">GA_2019</strain>
        <tissue evidence="8">Muscle</tissue>
    </source>
</reference>
<dbReference type="PANTHER" id="PTHR12546:SF55">
    <property type="entry name" value="MYOFERLIN"/>
    <property type="match status" value="1"/>
</dbReference>
<feature type="domain" description="Peroxin/Ferlin" evidence="6">
    <location>
        <begin position="60"/>
        <end position="117"/>
    </location>
</feature>
<organism evidence="8 9">
    <name type="scientific">Goodea atripinnis</name>
    <dbReference type="NCBI Taxonomy" id="208336"/>
    <lineage>
        <taxon>Eukaryota</taxon>
        <taxon>Metazoa</taxon>
        <taxon>Chordata</taxon>
        <taxon>Craniata</taxon>
        <taxon>Vertebrata</taxon>
        <taxon>Euteleostomi</taxon>
        <taxon>Actinopterygii</taxon>
        <taxon>Neopterygii</taxon>
        <taxon>Teleostei</taxon>
        <taxon>Neoteleostei</taxon>
        <taxon>Acanthomorphata</taxon>
        <taxon>Ovalentaria</taxon>
        <taxon>Atherinomorphae</taxon>
        <taxon>Cyprinodontiformes</taxon>
        <taxon>Goodeidae</taxon>
        <taxon>Goodea</taxon>
    </lineage>
</organism>
<feature type="domain" description="Ferlin B-domain" evidence="7">
    <location>
        <begin position="1"/>
        <end position="71"/>
    </location>
</feature>